<dbReference type="EMBL" id="JADCNM010000012">
    <property type="protein sequence ID" value="KAG0460184.1"/>
    <property type="molecule type" value="Genomic_DNA"/>
</dbReference>
<evidence type="ECO:0000313" key="2">
    <source>
        <dbReference type="Proteomes" id="UP000639772"/>
    </source>
</evidence>
<comment type="caution">
    <text evidence="1">The sequence shown here is derived from an EMBL/GenBank/DDBJ whole genome shotgun (WGS) entry which is preliminary data.</text>
</comment>
<dbReference type="Gene3D" id="2.30.240.10">
    <property type="entry name" value="At5g01610-like"/>
    <property type="match status" value="1"/>
</dbReference>
<dbReference type="AlphaFoldDB" id="A0A835PZ63"/>
<dbReference type="PANTHER" id="PTHR31676">
    <property type="entry name" value="T31J12.3 PROTEIN-RELATED"/>
    <property type="match status" value="1"/>
</dbReference>
<protein>
    <submittedName>
        <fullName evidence="1">Uncharacterized protein</fullName>
    </submittedName>
</protein>
<accession>A0A835PZ63</accession>
<dbReference type="OrthoDB" id="1927821at2759"/>
<name>A0A835PZ63_VANPL</name>
<dbReference type="PANTHER" id="PTHR31676:SF191">
    <property type="entry name" value="OS07G0120650 PROTEIN"/>
    <property type="match status" value="1"/>
</dbReference>
<dbReference type="Proteomes" id="UP000639772">
    <property type="component" value="Chromosome 12"/>
</dbReference>
<dbReference type="InterPro" id="IPR036758">
    <property type="entry name" value="At5g01610-like"/>
</dbReference>
<evidence type="ECO:0000313" key="1">
    <source>
        <dbReference type="EMBL" id="KAG0460184.1"/>
    </source>
</evidence>
<dbReference type="InterPro" id="IPR007493">
    <property type="entry name" value="DUF538"/>
</dbReference>
<sequence>MATQTIENYRAGAEVHHGNALCKKAIIQLLEELCLPKGIFPLEKGDIEEFGYNREAGFIWLTQKKKISHVFKQIKKMVSYEPEVTAFVETYKMKKVTGVTAKELLLWHCVVEIYLDNPSFEKLTFKTGIGLSRSLPASAFELEH</sequence>
<reference evidence="1 2" key="1">
    <citation type="journal article" date="2020" name="Nat. Food">
        <title>A phased Vanilla planifolia genome enables genetic improvement of flavour and production.</title>
        <authorList>
            <person name="Hasing T."/>
            <person name="Tang H."/>
            <person name="Brym M."/>
            <person name="Khazi F."/>
            <person name="Huang T."/>
            <person name="Chambers A.H."/>
        </authorList>
    </citation>
    <scope>NUCLEOTIDE SEQUENCE [LARGE SCALE GENOMIC DNA]</scope>
    <source>
        <tissue evidence="1">Leaf</tissue>
    </source>
</reference>
<gene>
    <name evidence="1" type="ORF">HPP92_023312</name>
</gene>
<dbReference type="SUPFAM" id="SSF141562">
    <property type="entry name" value="At5g01610-like"/>
    <property type="match status" value="1"/>
</dbReference>
<dbReference type="Pfam" id="PF04398">
    <property type="entry name" value="DUF538"/>
    <property type="match status" value="1"/>
</dbReference>
<organism evidence="1 2">
    <name type="scientific">Vanilla planifolia</name>
    <name type="common">Vanilla</name>
    <dbReference type="NCBI Taxonomy" id="51239"/>
    <lineage>
        <taxon>Eukaryota</taxon>
        <taxon>Viridiplantae</taxon>
        <taxon>Streptophyta</taxon>
        <taxon>Embryophyta</taxon>
        <taxon>Tracheophyta</taxon>
        <taxon>Spermatophyta</taxon>
        <taxon>Magnoliopsida</taxon>
        <taxon>Liliopsida</taxon>
        <taxon>Asparagales</taxon>
        <taxon>Orchidaceae</taxon>
        <taxon>Vanilloideae</taxon>
        <taxon>Vanilleae</taxon>
        <taxon>Vanilla</taxon>
    </lineage>
</organism>
<proteinExistence type="predicted"/>